<sequence length="108" mass="12748">MNIDLEKIKKTVTLNDEEILVLKILQKYGQIDEQILEKETSLDKSKIRKILDLLIIKNVLIPQKRSKSFCDGCPFKNICYTSKNLNDENFIYTLNNNFITKNENNFYK</sequence>
<dbReference type="Proteomes" id="UP000007391">
    <property type="component" value="Chromosome"/>
</dbReference>
<dbReference type="eggNOG" id="arCOG04939">
    <property type="taxonomic scope" value="Archaea"/>
</dbReference>
<dbReference type="EMBL" id="CP003423">
    <property type="protein sequence ID" value="AFH42334.1"/>
    <property type="molecule type" value="Genomic_DNA"/>
</dbReference>
<proteinExistence type="predicted"/>
<evidence type="ECO:0000313" key="2">
    <source>
        <dbReference type="Proteomes" id="UP000007391"/>
    </source>
</evidence>
<evidence type="ECO:0000313" key="1">
    <source>
        <dbReference type="EMBL" id="AFH42334.1"/>
    </source>
</evidence>
<reference evidence="2" key="1">
    <citation type="submission" date="2012-03" db="EMBL/GenBank/DDBJ databases">
        <title>Fervidicoccus fontis complete genome analysis confirms its distinct phylogenetic position and predicts its environmental function.</title>
        <authorList>
            <person name="Lebedinsky A.V."/>
            <person name="Mardanov A.V."/>
            <person name="Gumerov V.M."/>
            <person name="Beletsky A.V."/>
            <person name="Kublanov I.V."/>
            <person name="Perevalova A.A."/>
            <person name="Bonch-Osmolovskaya E.A."/>
            <person name="Ravin N.V."/>
            <person name="Skryabin K.G."/>
        </authorList>
    </citation>
    <scope>NUCLEOTIDE SEQUENCE [LARGE SCALE GENOMIC DNA]</scope>
    <source>
        <strain evidence="2">DSM 19380 / VKM B-2539 / Kam940</strain>
    </source>
</reference>
<name>I0A027_FERFK</name>
<dbReference type="RefSeq" id="WP_014557483.1">
    <property type="nucleotide sequence ID" value="NC_017461.1"/>
</dbReference>
<dbReference type="GeneID" id="12449414"/>
<keyword evidence="2" id="KW-1185">Reference proteome</keyword>
<dbReference type="KEGG" id="ffo:FFONT_0344"/>
<protein>
    <submittedName>
        <fullName evidence="1">Uncharacterized protein</fullName>
    </submittedName>
</protein>
<gene>
    <name evidence="1" type="ordered locus">FFONT_0344</name>
</gene>
<dbReference type="InParanoid" id="I0A027"/>
<dbReference type="HOGENOM" id="CLU_2190924_0_0_2"/>
<organism evidence="1 2">
    <name type="scientific">Fervidicoccus fontis (strain DSM 19380 / JCM 18336 / VKM B-2539 / Kam940)</name>
    <dbReference type="NCBI Taxonomy" id="1163730"/>
    <lineage>
        <taxon>Archaea</taxon>
        <taxon>Thermoproteota</taxon>
        <taxon>Thermoprotei</taxon>
        <taxon>Fervidicoccales</taxon>
        <taxon>Fervidicoccaceae</taxon>
        <taxon>Fervidicoccus</taxon>
    </lineage>
</organism>
<reference evidence="1 2" key="2">
    <citation type="journal article" date="2014" name="Extremophiles">
        <title>Analysis of the complete genome of Fervidococcus fontis confirms the distinct phylogenetic position of the order Fervidicoccales and suggests its environmental function.</title>
        <authorList>
            <person name="Lebedinsky A.V."/>
            <person name="Mardanov A.V."/>
            <person name="Kublanov I.V."/>
            <person name="Gumerov V.M."/>
            <person name="Beletsky A.V."/>
            <person name="Perevalova A.A."/>
            <person name="Bidzhieva S.Kh."/>
            <person name="Bonch-Osmolovskaya E.A."/>
            <person name="Skryabin K.G."/>
            <person name="Ravin N.V."/>
        </authorList>
    </citation>
    <scope>NUCLEOTIDE SEQUENCE [LARGE SCALE GENOMIC DNA]</scope>
    <source>
        <strain evidence="2">DSM 19380 / VKM B-2539 / Kam940</strain>
    </source>
</reference>
<accession>I0A027</accession>
<dbReference type="AlphaFoldDB" id="I0A027"/>
<dbReference type="STRING" id="1163730.FFONT_0344"/>